<dbReference type="GO" id="GO:0003677">
    <property type="term" value="F:DNA binding"/>
    <property type="evidence" value="ECO:0007669"/>
    <property type="project" value="InterPro"/>
</dbReference>
<dbReference type="RefSeq" id="WP_216714899.1">
    <property type="nucleotide sequence ID" value="NZ_JACVEL010000036.1"/>
</dbReference>
<proteinExistence type="predicted"/>
<reference evidence="1" key="1">
    <citation type="submission" date="2020-09" db="EMBL/GenBank/DDBJ databases">
        <title>Taishania pollutisoli gen. nov., sp. nov., Isolated from Tetrabromobisphenol A-Contaminated Soil.</title>
        <authorList>
            <person name="Chen Q."/>
        </authorList>
    </citation>
    <scope>NUCLEOTIDE SEQUENCE</scope>
    <source>
        <strain evidence="1">CZZ-1</strain>
    </source>
</reference>
<dbReference type="Proteomes" id="UP000652681">
    <property type="component" value="Unassembled WGS sequence"/>
</dbReference>
<dbReference type="InterPro" id="IPR036388">
    <property type="entry name" value="WH-like_DNA-bd_sf"/>
</dbReference>
<dbReference type="Gene3D" id="1.10.10.10">
    <property type="entry name" value="Winged helix-like DNA-binding domain superfamily/Winged helix DNA-binding domain"/>
    <property type="match status" value="1"/>
</dbReference>
<dbReference type="Pfam" id="PF01527">
    <property type="entry name" value="HTH_Tnp_1"/>
    <property type="match status" value="1"/>
</dbReference>
<evidence type="ECO:0000313" key="2">
    <source>
        <dbReference type="Proteomes" id="UP000652681"/>
    </source>
</evidence>
<dbReference type="InterPro" id="IPR002514">
    <property type="entry name" value="Transposase_8"/>
</dbReference>
<sequence>MKKARRVFSPEDRLSILEEAKREGQAFTCRKYNLSPSLVDRWKKKYLSQGIKGLQPSYHKVDPEKRALEEENARLRRIIANQALELEVKSELLKKTPIGPGKRS</sequence>
<name>A0A8J6PP12_9FLAO</name>
<dbReference type="SUPFAM" id="SSF46689">
    <property type="entry name" value="Homeodomain-like"/>
    <property type="match status" value="1"/>
</dbReference>
<gene>
    <name evidence="1" type="ORF">H9Y05_16160</name>
</gene>
<organism evidence="1 2">
    <name type="scientific">Taishania pollutisoli</name>
    <dbReference type="NCBI Taxonomy" id="2766479"/>
    <lineage>
        <taxon>Bacteria</taxon>
        <taxon>Pseudomonadati</taxon>
        <taxon>Bacteroidota</taxon>
        <taxon>Flavobacteriia</taxon>
        <taxon>Flavobacteriales</taxon>
        <taxon>Crocinitomicaceae</taxon>
        <taxon>Taishania</taxon>
    </lineage>
</organism>
<evidence type="ECO:0000313" key="1">
    <source>
        <dbReference type="EMBL" id="MBC9814010.1"/>
    </source>
</evidence>
<dbReference type="AlphaFoldDB" id="A0A8J6PP12"/>
<keyword evidence="2" id="KW-1185">Reference proteome</keyword>
<accession>A0A8J6PP12</accession>
<dbReference type="EMBL" id="JACVEL010000036">
    <property type="protein sequence ID" value="MBC9814010.1"/>
    <property type="molecule type" value="Genomic_DNA"/>
</dbReference>
<dbReference type="GO" id="GO:0004803">
    <property type="term" value="F:transposase activity"/>
    <property type="evidence" value="ECO:0007669"/>
    <property type="project" value="InterPro"/>
</dbReference>
<comment type="caution">
    <text evidence="1">The sequence shown here is derived from an EMBL/GenBank/DDBJ whole genome shotgun (WGS) entry which is preliminary data.</text>
</comment>
<dbReference type="GO" id="GO:0006313">
    <property type="term" value="P:DNA transposition"/>
    <property type="evidence" value="ECO:0007669"/>
    <property type="project" value="InterPro"/>
</dbReference>
<protein>
    <submittedName>
        <fullName evidence="1">Transposase</fullName>
    </submittedName>
</protein>
<dbReference type="InterPro" id="IPR009057">
    <property type="entry name" value="Homeodomain-like_sf"/>
</dbReference>